<evidence type="ECO:0000256" key="2">
    <source>
        <dbReference type="ARBA" id="ARBA00022741"/>
    </source>
</evidence>
<dbReference type="PROSITE" id="PS00211">
    <property type="entry name" value="ABC_TRANSPORTER_1"/>
    <property type="match status" value="1"/>
</dbReference>
<evidence type="ECO:0000256" key="3">
    <source>
        <dbReference type="ARBA" id="ARBA00022840"/>
    </source>
</evidence>
<keyword evidence="3 5" id="KW-0067">ATP-binding</keyword>
<dbReference type="SMART" id="SM00382">
    <property type="entry name" value="AAA"/>
    <property type="match status" value="2"/>
</dbReference>
<sequence>MLQIKNLTITHRGDLRIILEKYNMVLNDGDKAVIIGEEGNGKSTLMKWIYDPELALEYAECEGERVLSGEVLGYLPQELPEADKDKTLYEYFSESNFFFDKTPKELSAMAVEFQVPADFFYSEQKMQSLSGGEKVKAQLMRLLMNGPTVLLLDEPSNDIDISTLELLEKLIDEWKHIVLFISHDETLIENTANVVIHIEQIMRKTKSRYTVVKDSYRNYIEKRAENFERQEQQAINDRNEKKRRDEKYARVYNSVDHALTNISKGARDSVAKNLKDKMHTVKGMGKRFEKEDENMTKMPEQEEAIFFKLGDDNAKMPAGKTVIEYELDELKTPDGSKLLAKDIFLRVRGPEKICIVGTNGAGKTTLLKMMAKELLSRKDIKAQYMPQNYEELLDLDATPVEFLDDTGDKAIRTRIRTYLGALKYTADEMDHSIRELSGGQKAKVLLLKMSLSDANVLILDEPTRNFSPLSGPVIRKMIASFPGAVISISHDRKYIDEVCTKIYTLTDGGLKEAAYELFC</sequence>
<feature type="domain" description="ABC transporter" evidence="4">
    <location>
        <begin position="2"/>
        <end position="225"/>
    </location>
</feature>
<dbReference type="EMBL" id="CP017831">
    <property type="protein sequence ID" value="AOZ95975.1"/>
    <property type="molecule type" value="Genomic_DNA"/>
</dbReference>
<dbReference type="InterPro" id="IPR050611">
    <property type="entry name" value="ABCF"/>
</dbReference>
<feature type="domain" description="ABC transporter" evidence="4">
    <location>
        <begin position="325"/>
        <end position="517"/>
    </location>
</feature>
<dbReference type="PROSITE" id="PS50893">
    <property type="entry name" value="ABC_TRANSPORTER_2"/>
    <property type="match status" value="2"/>
</dbReference>
<dbReference type="AlphaFoldDB" id="A0A1D9P1A5"/>
<dbReference type="Proteomes" id="UP000179284">
    <property type="component" value="Chromosome I"/>
</dbReference>
<dbReference type="InterPro" id="IPR003593">
    <property type="entry name" value="AAA+_ATPase"/>
</dbReference>
<dbReference type="PANTHER" id="PTHR19211:SF14">
    <property type="entry name" value="ATP-BINDING CASSETTE SUB-FAMILY F MEMBER 1"/>
    <property type="match status" value="1"/>
</dbReference>
<dbReference type="SUPFAM" id="SSF52540">
    <property type="entry name" value="P-loop containing nucleoside triphosphate hydrolases"/>
    <property type="match status" value="2"/>
</dbReference>
<organism evidence="5 6">
    <name type="scientific">Butyrivibrio hungatei</name>
    <dbReference type="NCBI Taxonomy" id="185008"/>
    <lineage>
        <taxon>Bacteria</taxon>
        <taxon>Bacillati</taxon>
        <taxon>Bacillota</taxon>
        <taxon>Clostridia</taxon>
        <taxon>Lachnospirales</taxon>
        <taxon>Lachnospiraceae</taxon>
        <taxon>Butyrivibrio</taxon>
    </lineage>
</organism>
<gene>
    <name evidence="5" type="ORF">bhn_I0941</name>
</gene>
<dbReference type="InterPro" id="IPR017871">
    <property type="entry name" value="ABC_transporter-like_CS"/>
</dbReference>
<keyword evidence="6" id="KW-1185">Reference proteome</keyword>
<reference evidence="6" key="1">
    <citation type="submission" date="2016-10" db="EMBL/GenBank/DDBJ databases">
        <title>The complete genome sequence of the rumen bacterium Butyrivibrio hungatei MB2003.</title>
        <authorList>
            <person name="Palevich N."/>
            <person name="Kelly W.J."/>
            <person name="Leahy S.C."/>
            <person name="Altermann E."/>
            <person name="Rakonjac J."/>
            <person name="Attwood G.T."/>
        </authorList>
    </citation>
    <scope>NUCLEOTIDE SEQUENCE [LARGE SCALE GENOMIC DNA]</scope>
    <source>
        <strain evidence="6">MB2003</strain>
    </source>
</reference>
<dbReference type="KEGG" id="bhu:bhn_I0941"/>
<dbReference type="GO" id="GO:0005524">
    <property type="term" value="F:ATP binding"/>
    <property type="evidence" value="ECO:0007669"/>
    <property type="project" value="UniProtKB-KW"/>
</dbReference>
<proteinExistence type="predicted"/>
<name>A0A1D9P1A5_9FIRM</name>
<keyword evidence="1" id="KW-0677">Repeat</keyword>
<evidence type="ECO:0000313" key="5">
    <source>
        <dbReference type="EMBL" id="AOZ95975.1"/>
    </source>
</evidence>
<dbReference type="Pfam" id="PF00005">
    <property type="entry name" value="ABC_tran"/>
    <property type="match status" value="2"/>
</dbReference>
<dbReference type="RefSeq" id="WP_071175697.1">
    <property type="nucleotide sequence ID" value="NZ_CP017831.1"/>
</dbReference>
<protein>
    <submittedName>
        <fullName evidence="5">ATP-binding protein</fullName>
    </submittedName>
</protein>
<evidence type="ECO:0000256" key="1">
    <source>
        <dbReference type="ARBA" id="ARBA00022737"/>
    </source>
</evidence>
<dbReference type="PANTHER" id="PTHR19211">
    <property type="entry name" value="ATP-BINDING TRANSPORT PROTEIN-RELATED"/>
    <property type="match status" value="1"/>
</dbReference>
<dbReference type="InterPro" id="IPR027417">
    <property type="entry name" value="P-loop_NTPase"/>
</dbReference>
<dbReference type="Gene3D" id="3.40.50.300">
    <property type="entry name" value="P-loop containing nucleotide triphosphate hydrolases"/>
    <property type="match status" value="2"/>
</dbReference>
<dbReference type="GO" id="GO:0016887">
    <property type="term" value="F:ATP hydrolysis activity"/>
    <property type="evidence" value="ECO:0007669"/>
    <property type="project" value="InterPro"/>
</dbReference>
<dbReference type="OrthoDB" id="9801441at2"/>
<accession>A0A1D9P1A5</accession>
<evidence type="ECO:0000313" key="6">
    <source>
        <dbReference type="Proteomes" id="UP000179284"/>
    </source>
</evidence>
<evidence type="ECO:0000259" key="4">
    <source>
        <dbReference type="PROSITE" id="PS50893"/>
    </source>
</evidence>
<dbReference type="InterPro" id="IPR003439">
    <property type="entry name" value="ABC_transporter-like_ATP-bd"/>
</dbReference>
<keyword evidence="2" id="KW-0547">Nucleotide-binding</keyword>